<evidence type="ECO:0000256" key="3">
    <source>
        <dbReference type="SAM" id="MobiDB-lite"/>
    </source>
</evidence>
<feature type="region of interest" description="Disordered" evidence="3">
    <location>
        <begin position="55"/>
        <end position="74"/>
    </location>
</feature>
<dbReference type="PRINTS" id="PR00503">
    <property type="entry name" value="BROMODOMAIN"/>
</dbReference>
<accession>A0A7J0DHX5</accession>
<dbReference type="Gene3D" id="1.20.920.10">
    <property type="entry name" value="Bromodomain-like"/>
    <property type="match status" value="1"/>
</dbReference>
<dbReference type="PROSITE" id="PS50014">
    <property type="entry name" value="BROMODOMAIN_2"/>
    <property type="match status" value="1"/>
</dbReference>
<feature type="domain" description="Bromo" evidence="4">
    <location>
        <begin position="95"/>
        <end position="145"/>
    </location>
</feature>
<dbReference type="PANTHER" id="PTHR46136">
    <property type="entry name" value="TRANSCRIPTION FACTOR GTE8"/>
    <property type="match status" value="1"/>
</dbReference>
<dbReference type="InterPro" id="IPR001487">
    <property type="entry name" value="Bromodomain"/>
</dbReference>
<organism evidence="5 6">
    <name type="scientific">Actinidia rufa</name>
    <dbReference type="NCBI Taxonomy" id="165716"/>
    <lineage>
        <taxon>Eukaryota</taxon>
        <taxon>Viridiplantae</taxon>
        <taxon>Streptophyta</taxon>
        <taxon>Embryophyta</taxon>
        <taxon>Tracheophyta</taxon>
        <taxon>Spermatophyta</taxon>
        <taxon>Magnoliopsida</taxon>
        <taxon>eudicotyledons</taxon>
        <taxon>Gunneridae</taxon>
        <taxon>Pentapetalae</taxon>
        <taxon>asterids</taxon>
        <taxon>Ericales</taxon>
        <taxon>Actinidiaceae</taxon>
        <taxon>Actinidia</taxon>
    </lineage>
</organism>
<evidence type="ECO:0000256" key="1">
    <source>
        <dbReference type="ARBA" id="ARBA00023117"/>
    </source>
</evidence>
<dbReference type="PANTHER" id="PTHR46136:SF1">
    <property type="entry name" value="TRANSCRIPTION FACTOR GTE11-RELATED"/>
    <property type="match status" value="1"/>
</dbReference>
<dbReference type="InterPro" id="IPR036427">
    <property type="entry name" value="Bromodomain-like_sf"/>
</dbReference>
<evidence type="ECO:0000313" key="5">
    <source>
        <dbReference type="EMBL" id="GFS34526.1"/>
    </source>
</evidence>
<dbReference type="SUPFAM" id="SSF47370">
    <property type="entry name" value="Bromodomain"/>
    <property type="match status" value="1"/>
</dbReference>
<protein>
    <recommendedName>
        <fullName evidence="4">Bromo domain-containing protein</fullName>
    </recommendedName>
</protein>
<feature type="compositionally biased region" description="Basic and acidic residues" evidence="3">
    <location>
        <begin position="313"/>
        <end position="329"/>
    </location>
</feature>
<feature type="region of interest" description="Disordered" evidence="3">
    <location>
        <begin position="581"/>
        <end position="603"/>
    </location>
</feature>
<dbReference type="AlphaFoldDB" id="A0A7J0DHX5"/>
<evidence type="ECO:0000313" key="6">
    <source>
        <dbReference type="Proteomes" id="UP000585474"/>
    </source>
</evidence>
<dbReference type="Proteomes" id="UP000585474">
    <property type="component" value="Unassembled WGS sequence"/>
</dbReference>
<evidence type="ECO:0000259" key="4">
    <source>
        <dbReference type="PROSITE" id="PS50014"/>
    </source>
</evidence>
<gene>
    <name evidence="5" type="ORF">Acr_00g0034450</name>
</gene>
<feature type="compositionally biased region" description="Basic and acidic residues" evidence="3">
    <location>
        <begin position="55"/>
        <end position="67"/>
    </location>
</feature>
<comment type="caution">
    <text evidence="5">The sequence shown here is derived from an EMBL/GenBank/DDBJ whole genome shotgun (WGS) entry which is preliminary data.</text>
</comment>
<feature type="region of interest" description="Disordered" evidence="3">
    <location>
        <begin position="362"/>
        <end position="385"/>
    </location>
</feature>
<dbReference type="Pfam" id="PF00439">
    <property type="entry name" value="Bromodomain"/>
    <property type="match status" value="1"/>
</dbReference>
<sequence>MSAGFFPSKMITTENIVEKKPKVKIASKCIEANPEAGSCVFLKTEIMNNKRGREVLESKNKKSETNKSQKSVIPSSGKMKLYAADNLKVKSSALGTKKHGIEVVKPVDPVKLHIPDYFSIISEPMDLGTINTKLANYPYSSVEEFATGCQADFFLMQCFIIHVIPTSIKWLRNWMIYSILDGGVWKQNGTMGAQLWSRGVCQEGVKRIHVNWRQMEIEHPPCGLGRGVLQLRKCKSLENKFWKYQARGNISQQLQGLLKKLGSNCVREENIELDIDAFVEETLMELKGIIRSFIGARVAKELQKQTTNGVQQLERKVNHKRGADSDHRSISGSAANVNTPLNLMTSKCGLCSERSLGQAHLDTSRKDYDGKSRSSSQMSKLDLDSDGSARALAQERICSLNEPSSGEDCTPLVDVQLSPKMALRATKLRSRYAKIILKANTFLAHGDKADLVLLQKEKESLKRQQREGGVELTLKTRVTRGGNFPPYKQAQIRVIRRCGTEGLNNADAPLSLNYVRYLTSLHITMQMERTIEIDDNLVSLKDLNDMLRGSWSDTNPAVVGGIHVGKQHIFHWCHPSRQKTVRHHRWTRTTPKSSLVPPKSPENRQTVCMKEIPIIATDIAGDNHPQPVMPSELITTAYNIMDI</sequence>
<dbReference type="InterPro" id="IPR052442">
    <property type="entry name" value="Env_Response_Regulator"/>
</dbReference>
<feature type="compositionally biased region" description="Basic and acidic residues" evidence="3">
    <location>
        <begin position="362"/>
        <end position="372"/>
    </location>
</feature>
<proteinExistence type="predicted"/>
<dbReference type="EMBL" id="BJWL01000212">
    <property type="protein sequence ID" value="GFS34526.1"/>
    <property type="molecule type" value="Genomic_DNA"/>
</dbReference>
<keyword evidence="1 2" id="KW-0103">Bromodomain</keyword>
<feature type="region of interest" description="Disordered" evidence="3">
    <location>
        <begin position="306"/>
        <end position="335"/>
    </location>
</feature>
<name>A0A7J0DHX5_9ERIC</name>
<reference evidence="6" key="1">
    <citation type="submission" date="2019-07" db="EMBL/GenBank/DDBJ databases">
        <title>De Novo Assembly of kiwifruit Actinidia rufa.</title>
        <authorList>
            <person name="Sugita-Konishi S."/>
            <person name="Sato K."/>
            <person name="Mori E."/>
            <person name="Abe Y."/>
            <person name="Kisaki G."/>
            <person name="Hamano K."/>
            <person name="Suezawa K."/>
            <person name="Otani M."/>
            <person name="Fukuda T."/>
            <person name="Manabe T."/>
            <person name="Gomi K."/>
            <person name="Tabuchi M."/>
            <person name="Akimitsu K."/>
            <person name="Kataoka I."/>
        </authorList>
    </citation>
    <scope>NUCLEOTIDE SEQUENCE [LARGE SCALE GENOMIC DNA]</scope>
    <source>
        <strain evidence="6">cv. Fuchu</strain>
    </source>
</reference>
<evidence type="ECO:0000256" key="2">
    <source>
        <dbReference type="PROSITE-ProRule" id="PRU00035"/>
    </source>
</evidence>
<keyword evidence="6" id="KW-1185">Reference proteome</keyword>
<dbReference type="OrthoDB" id="21449at2759"/>